<gene>
    <name evidence="1" type="ORF">OEA66_10580</name>
</gene>
<keyword evidence="2" id="KW-1185">Reference proteome</keyword>
<reference evidence="1" key="1">
    <citation type="submission" date="2022-10" db="EMBL/GenBank/DDBJ databases">
        <title>Chryseobacterium sp. nov., a novel bacterial species.</title>
        <authorList>
            <person name="Cao Y."/>
        </authorList>
    </citation>
    <scope>NUCLEOTIDE SEQUENCE</scope>
    <source>
        <strain evidence="1">KC 927</strain>
    </source>
</reference>
<proteinExistence type="predicted"/>
<dbReference type="Proteomes" id="UP001070176">
    <property type="component" value="Unassembled WGS sequence"/>
</dbReference>
<comment type="caution">
    <text evidence="1">The sequence shown here is derived from an EMBL/GenBank/DDBJ whole genome shotgun (WGS) entry which is preliminary data.</text>
</comment>
<sequence>MKAFEKIFITLALLFAIATKSQTTDWNLINSQNALDMISFQNSNPAASASYGSQVVQMGNNNNADLQLNAKTNIVIQQLGDQNSIYFNNAFSPKENKSAITTQGNNNIIDITGTNSISEGLHLNIKSDNKTIFMRNY</sequence>
<dbReference type="EMBL" id="JAOVZV010000010">
    <property type="protein sequence ID" value="MCX8532798.1"/>
    <property type="molecule type" value="Genomic_DNA"/>
</dbReference>
<evidence type="ECO:0000313" key="2">
    <source>
        <dbReference type="Proteomes" id="UP001070176"/>
    </source>
</evidence>
<organism evidence="1 2">
    <name type="scientific">Chryseobacterium luquanense</name>
    <dbReference type="NCBI Taxonomy" id="2983766"/>
    <lineage>
        <taxon>Bacteria</taxon>
        <taxon>Pseudomonadati</taxon>
        <taxon>Bacteroidota</taxon>
        <taxon>Flavobacteriia</taxon>
        <taxon>Flavobacteriales</taxon>
        <taxon>Weeksellaceae</taxon>
        <taxon>Chryseobacterium group</taxon>
        <taxon>Chryseobacterium</taxon>
    </lineage>
</organism>
<dbReference type="RefSeq" id="WP_267281337.1">
    <property type="nucleotide sequence ID" value="NZ_JAOVZV010000010.1"/>
</dbReference>
<accession>A0ABT3Y3R5</accession>
<evidence type="ECO:0008006" key="3">
    <source>
        <dbReference type="Google" id="ProtNLM"/>
    </source>
</evidence>
<name>A0ABT3Y3R5_9FLAO</name>
<evidence type="ECO:0000313" key="1">
    <source>
        <dbReference type="EMBL" id="MCX8532798.1"/>
    </source>
</evidence>
<protein>
    <recommendedName>
        <fullName evidence="3">Curlin associated repeat-containing protein</fullName>
    </recommendedName>
</protein>